<keyword evidence="8" id="KW-0804">Transcription</keyword>
<feature type="compositionally biased region" description="Polar residues" evidence="11">
    <location>
        <begin position="478"/>
        <end position="496"/>
    </location>
</feature>
<evidence type="ECO:0000256" key="8">
    <source>
        <dbReference type="ARBA" id="ARBA00023163"/>
    </source>
</evidence>
<dbReference type="SMART" id="SM00430">
    <property type="entry name" value="HOLI"/>
    <property type="match status" value="1"/>
</dbReference>
<keyword evidence="5" id="KW-0862">Zinc</keyword>
<evidence type="ECO:0000313" key="14">
    <source>
        <dbReference type="EMBL" id="CAH1789845.1"/>
    </source>
</evidence>
<evidence type="ECO:0000256" key="7">
    <source>
        <dbReference type="ARBA" id="ARBA00023125"/>
    </source>
</evidence>
<keyword evidence="6" id="KW-0805">Transcription regulation</keyword>
<evidence type="ECO:0000256" key="11">
    <source>
        <dbReference type="SAM" id="MobiDB-lite"/>
    </source>
</evidence>
<dbReference type="Pfam" id="PF00104">
    <property type="entry name" value="Hormone_recep"/>
    <property type="match status" value="1"/>
</dbReference>
<name>A0A8S4P9J1_OWEFU</name>
<dbReference type="InterPro" id="IPR000536">
    <property type="entry name" value="Nucl_hrmn_rcpt_lig-bd"/>
</dbReference>
<dbReference type="SUPFAM" id="SSF57716">
    <property type="entry name" value="Glucocorticoid receptor-like (DNA-binding domain)"/>
    <property type="match status" value="1"/>
</dbReference>
<evidence type="ECO:0000259" key="12">
    <source>
        <dbReference type="PROSITE" id="PS51030"/>
    </source>
</evidence>
<dbReference type="FunFam" id="3.30.50.10:FF:000013">
    <property type="entry name" value="Nuclear receptor subfamily 1 group D member 2"/>
    <property type="match status" value="1"/>
</dbReference>
<feature type="region of interest" description="Disordered" evidence="11">
    <location>
        <begin position="582"/>
        <end position="614"/>
    </location>
</feature>
<keyword evidence="9" id="KW-0675">Receptor</keyword>
<dbReference type="InterPro" id="IPR001728">
    <property type="entry name" value="ThyrH_rcpt"/>
</dbReference>
<dbReference type="PROSITE" id="PS51030">
    <property type="entry name" value="NUCLEAR_REC_DBD_2"/>
    <property type="match status" value="1"/>
</dbReference>
<evidence type="ECO:0000313" key="15">
    <source>
        <dbReference type="Proteomes" id="UP000749559"/>
    </source>
</evidence>
<dbReference type="InterPro" id="IPR013088">
    <property type="entry name" value="Znf_NHR/GATA"/>
</dbReference>
<proteinExistence type="inferred from homology"/>
<dbReference type="PROSITE" id="PS51843">
    <property type="entry name" value="NR_LBD"/>
    <property type="match status" value="1"/>
</dbReference>
<sequence>MLHQGINVEELEFDGDTVLCRVCGDRASGFHYGVHACEGCKGFFRRSIQQKIQYRSCLKNQQCNIVRVNRNRCQYCRLKKCIAVGMSRDAVRFGRVPKKEKAKIMEQMQKVNSQSQISLLSSILKNETDMVSQIVMSHMKTTDFTKEKIELLTKKAWENPEFITVPQYLACPLNSPTGDNGVAEDMSSNFIPSIKNVVDFAKQIPGFPILCQEDQVTLLKAGTFEVLLFHLTCLFDSKTNTMMFHDGRLFKRIPSQTVTNSAGFLLDSMFDFSNRINSFNLTDEEMALFSAIIIVTADRPGLRNSEQIDSIQSKIMECLQKMMAKNHPEDPSLFAKLLMKVPDIRTLNALHSEKLLGMASHSKSQTTAQRKTKAAAPSNPLPNMTVCNGPMKAGSSDLDPLYLDLPLYPEYPSATGHKGGPSSDNERIILHTPHRIKECPSSSSINGSNVVNSTSSSSSSPKNHQTISENSNISSSSLGVNTSPGVNSSITCTSQLDEGPIPLESLIKMTQSGDNNTRKRPHPEPNIISSKAMRGDDGSPIFHNPLYPFLDTDGAGLGLSRTSPSESSASCSYKPHKKFDVCKRSSSSMSSNNSQLDSYLNSRENSPRENSPDDSMLEILAIPREYPLNSQNSEQNFKQIETGNKSEQEVIRQNYQCNSMLGERLKHINGNAWQYITGTRSDEMRKHFAKLSQSGSPTNKMHESPIVPNSMDMSVQNKMQQYTDSHSSNSAFPQDQRPWLASGTQYNSQVACNLSPRGVQMSQHFPPGMLYPTSPAKGLHGLPDLINMQYNRMMVYNKGSIHQSQQMMGSSFAGYQMAHSLSSNRQNAPYMNQQLNRHRQHIEWQKQTETLAPYKDMGAQRDVNHRMTSVTPTHNPHNQPLNLTVGAQKSDDPRSPVYIKIEPVTVT</sequence>
<dbReference type="AlphaFoldDB" id="A0A8S4P9J1"/>
<keyword evidence="10" id="KW-0539">Nucleus</keyword>
<dbReference type="PRINTS" id="PR00047">
    <property type="entry name" value="STROIDFINGER"/>
</dbReference>
<dbReference type="GO" id="GO:0008270">
    <property type="term" value="F:zinc ion binding"/>
    <property type="evidence" value="ECO:0007669"/>
    <property type="project" value="UniProtKB-KW"/>
</dbReference>
<dbReference type="CDD" id="cd07166">
    <property type="entry name" value="NR_DBD_REV_ERB"/>
    <property type="match status" value="1"/>
</dbReference>
<evidence type="ECO:0000256" key="1">
    <source>
        <dbReference type="ARBA" id="ARBA00004496"/>
    </source>
</evidence>
<keyword evidence="7" id="KW-0238">DNA-binding</keyword>
<dbReference type="PANTHER" id="PTHR24082:SF473">
    <property type="entry name" value="ECDYSONE-INDUCED PROTEIN 75B, ISOFORM B"/>
    <property type="match status" value="1"/>
</dbReference>
<dbReference type="OrthoDB" id="7634782at2759"/>
<dbReference type="InterPro" id="IPR035500">
    <property type="entry name" value="NHR-like_dom_sf"/>
</dbReference>
<feature type="domain" description="Nuclear receptor" evidence="12">
    <location>
        <begin position="17"/>
        <end position="93"/>
    </location>
</feature>
<protein>
    <submittedName>
        <fullName evidence="14">Uncharacterized protein</fullName>
    </submittedName>
</protein>
<evidence type="ECO:0000256" key="6">
    <source>
        <dbReference type="ARBA" id="ARBA00023015"/>
    </source>
</evidence>
<dbReference type="PANTHER" id="PTHR24082">
    <property type="entry name" value="NUCLEAR HORMONE RECEPTOR"/>
    <property type="match status" value="1"/>
</dbReference>
<feature type="compositionally biased region" description="Polar residues" evidence="11">
    <location>
        <begin position="595"/>
        <end position="604"/>
    </location>
</feature>
<dbReference type="GO" id="GO:0000978">
    <property type="term" value="F:RNA polymerase II cis-regulatory region sequence-specific DNA binding"/>
    <property type="evidence" value="ECO:0007669"/>
    <property type="project" value="TreeGrafter"/>
</dbReference>
<feature type="region of interest" description="Disordered" evidence="11">
    <location>
        <begin position="359"/>
        <end position="392"/>
    </location>
</feature>
<dbReference type="PRINTS" id="PR00398">
    <property type="entry name" value="STRDHORMONER"/>
</dbReference>
<dbReference type="GO" id="GO:0005737">
    <property type="term" value="C:cytoplasm"/>
    <property type="evidence" value="ECO:0007669"/>
    <property type="project" value="UniProtKB-SubCell"/>
</dbReference>
<dbReference type="InterPro" id="IPR001628">
    <property type="entry name" value="Znf_hrmn_rcpt"/>
</dbReference>
<dbReference type="Gene3D" id="3.30.50.10">
    <property type="entry name" value="Erythroid Transcription Factor GATA-1, subunit A"/>
    <property type="match status" value="1"/>
</dbReference>
<dbReference type="Proteomes" id="UP000749559">
    <property type="component" value="Unassembled WGS sequence"/>
</dbReference>
<dbReference type="SMART" id="SM00399">
    <property type="entry name" value="ZnF_C4"/>
    <property type="match status" value="1"/>
</dbReference>
<keyword evidence="3" id="KW-0479">Metal-binding</keyword>
<comment type="subcellular location">
    <subcellularLocation>
        <location evidence="1">Cytoplasm</location>
    </subcellularLocation>
</comment>
<accession>A0A8S4P9J1</accession>
<feature type="region of interest" description="Disordered" evidence="11">
    <location>
        <begin position="512"/>
        <end position="539"/>
    </location>
</feature>
<dbReference type="PROSITE" id="PS00031">
    <property type="entry name" value="NUCLEAR_REC_DBD_1"/>
    <property type="match status" value="1"/>
</dbReference>
<evidence type="ECO:0000256" key="10">
    <source>
        <dbReference type="ARBA" id="ARBA00023242"/>
    </source>
</evidence>
<evidence type="ECO:0000256" key="3">
    <source>
        <dbReference type="ARBA" id="ARBA00022723"/>
    </source>
</evidence>
<evidence type="ECO:0000259" key="13">
    <source>
        <dbReference type="PROSITE" id="PS51843"/>
    </source>
</evidence>
<dbReference type="GO" id="GO:0009755">
    <property type="term" value="P:hormone-mediated signaling pathway"/>
    <property type="evidence" value="ECO:0007669"/>
    <property type="project" value="TreeGrafter"/>
</dbReference>
<dbReference type="PRINTS" id="PR00546">
    <property type="entry name" value="THYROIDHORMR"/>
</dbReference>
<dbReference type="InterPro" id="IPR001723">
    <property type="entry name" value="Nuclear_hrmn_rcpt"/>
</dbReference>
<dbReference type="Gene3D" id="1.10.565.10">
    <property type="entry name" value="Retinoid X Receptor"/>
    <property type="match status" value="1"/>
</dbReference>
<feature type="compositionally biased region" description="Low complexity" evidence="11">
    <location>
        <begin position="585"/>
        <end position="594"/>
    </location>
</feature>
<dbReference type="EMBL" id="CAIIXF020000007">
    <property type="protein sequence ID" value="CAH1789845.1"/>
    <property type="molecule type" value="Genomic_DNA"/>
</dbReference>
<keyword evidence="15" id="KW-1185">Reference proteome</keyword>
<comment type="caution">
    <text evidence="14">The sequence shown here is derived from an EMBL/GenBank/DDBJ whole genome shotgun (WGS) entry which is preliminary data.</text>
</comment>
<dbReference type="Pfam" id="PF00105">
    <property type="entry name" value="zf-C4"/>
    <property type="match status" value="1"/>
</dbReference>
<evidence type="ECO:0000256" key="5">
    <source>
        <dbReference type="ARBA" id="ARBA00022833"/>
    </source>
</evidence>
<evidence type="ECO:0000256" key="9">
    <source>
        <dbReference type="ARBA" id="ARBA00023170"/>
    </source>
</evidence>
<dbReference type="GO" id="GO:0000122">
    <property type="term" value="P:negative regulation of transcription by RNA polymerase II"/>
    <property type="evidence" value="ECO:0007669"/>
    <property type="project" value="TreeGrafter"/>
</dbReference>
<evidence type="ECO:0000256" key="2">
    <source>
        <dbReference type="ARBA" id="ARBA00008092"/>
    </source>
</evidence>
<feature type="compositionally biased region" description="Low complexity" evidence="11">
    <location>
        <begin position="441"/>
        <end position="460"/>
    </location>
</feature>
<dbReference type="InterPro" id="IPR050234">
    <property type="entry name" value="Nuclear_hormone_rcpt_NR1"/>
</dbReference>
<keyword evidence="4" id="KW-0863">Zinc-finger</keyword>
<feature type="compositionally biased region" description="Low complexity" evidence="11">
    <location>
        <begin position="467"/>
        <end position="477"/>
    </location>
</feature>
<dbReference type="GO" id="GO:0030154">
    <property type="term" value="P:cell differentiation"/>
    <property type="evidence" value="ECO:0007669"/>
    <property type="project" value="TreeGrafter"/>
</dbReference>
<dbReference type="GO" id="GO:0004879">
    <property type="term" value="F:nuclear receptor activity"/>
    <property type="evidence" value="ECO:0007669"/>
    <property type="project" value="InterPro"/>
</dbReference>
<feature type="region of interest" description="Disordered" evidence="11">
    <location>
        <begin position="435"/>
        <end position="497"/>
    </location>
</feature>
<dbReference type="GO" id="GO:0045944">
    <property type="term" value="P:positive regulation of transcription by RNA polymerase II"/>
    <property type="evidence" value="ECO:0007669"/>
    <property type="project" value="TreeGrafter"/>
</dbReference>
<dbReference type="SUPFAM" id="SSF48508">
    <property type="entry name" value="Nuclear receptor ligand-binding domain"/>
    <property type="match status" value="1"/>
</dbReference>
<evidence type="ECO:0000256" key="4">
    <source>
        <dbReference type="ARBA" id="ARBA00022771"/>
    </source>
</evidence>
<reference evidence="14" key="1">
    <citation type="submission" date="2022-03" db="EMBL/GenBank/DDBJ databases">
        <authorList>
            <person name="Martin C."/>
        </authorList>
    </citation>
    <scope>NUCLEOTIDE SEQUENCE</scope>
</reference>
<organism evidence="14 15">
    <name type="scientific">Owenia fusiformis</name>
    <name type="common">Polychaete worm</name>
    <dbReference type="NCBI Taxonomy" id="6347"/>
    <lineage>
        <taxon>Eukaryota</taxon>
        <taxon>Metazoa</taxon>
        <taxon>Spiralia</taxon>
        <taxon>Lophotrochozoa</taxon>
        <taxon>Annelida</taxon>
        <taxon>Polychaeta</taxon>
        <taxon>Sedentaria</taxon>
        <taxon>Canalipalpata</taxon>
        <taxon>Sabellida</taxon>
        <taxon>Oweniida</taxon>
        <taxon>Oweniidae</taxon>
        <taxon>Owenia</taxon>
    </lineage>
</organism>
<comment type="similarity">
    <text evidence="2">Belongs to the nuclear hormone receptor family. NR1 subfamily.</text>
</comment>
<feature type="domain" description="NR LBD" evidence="13">
    <location>
        <begin position="126"/>
        <end position="377"/>
    </location>
</feature>
<gene>
    <name evidence="14" type="ORF">OFUS_LOCUS15133</name>
</gene>